<name>A0A6J4NC98_9BACT</name>
<protein>
    <submittedName>
        <fullName evidence="1">Uncharacterized protein</fullName>
    </submittedName>
</protein>
<gene>
    <name evidence="1" type="ORF">AVDCRST_MAG64-850</name>
</gene>
<accession>A0A6J4NC98</accession>
<proteinExistence type="predicted"/>
<sequence>GVRRDDVPDDPDEVVRVRPAGRVVVEVLGGEDVRAGDDVPAAVLEREEPELPLGRRRVLLHVQRVLAERV</sequence>
<feature type="non-terminal residue" evidence="1">
    <location>
        <position position="1"/>
    </location>
</feature>
<organism evidence="1">
    <name type="scientific">uncultured Phycisphaerae bacterium</name>
    <dbReference type="NCBI Taxonomy" id="904963"/>
    <lineage>
        <taxon>Bacteria</taxon>
        <taxon>Pseudomonadati</taxon>
        <taxon>Planctomycetota</taxon>
        <taxon>Phycisphaerae</taxon>
        <taxon>environmental samples</taxon>
    </lineage>
</organism>
<feature type="non-terminal residue" evidence="1">
    <location>
        <position position="70"/>
    </location>
</feature>
<dbReference type="AlphaFoldDB" id="A0A6J4NC98"/>
<dbReference type="EMBL" id="CADCUQ010000206">
    <property type="protein sequence ID" value="CAA9384491.1"/>
    <property type="molecule type" value="Genomic_DNA"/>
</dbReference>
<reference evidence="1" key="1">
    <citation type="submission" date="2020-02" db="EMBL/GenBank/DDBJ databases">
        <authorList>
            <person name="Meier V. D."/>
        </authorList>
    </citation>
    <scope>NUCLEOTIDE SEQUENCE</scope>
    <source>
        <strain evidence="1">AVDCRST_MAG64</strain>
    </source>
</reference>
<evidence type="ECO:0000313" key="1">
    <source>
        <dbReference type="EMBL" id="CAA9384491.1"/>
    </source>
</evidence>